<protein>
    <submittedName>
        <fullName evidence="2">Peptidase</fullName>
    </submittedName>
</protein>
<keyword evidence="1" id="KW-0812">Transmembrane</keyword>
<name>A0AAU9CR33_9BACT</name>
<gene>
    <name evidence="2" type="ORF">FUAX_18690</name>
</gene>
<accession>A0AAU9CR33</accession>
<dbReference type="RefSeq" id="WP_338394638.1">
    <property type="nucleotide sequence ID" value="NZ_AP025314.1"/>
</dbReference>
<feature type="transmembrane region" description="Helical" evidence="1">
    <location>
        <begin position="136"/>
        <end position="156"/>
    </location>
</feature>
<organism evidence="2 3">
    <name type="scientific">Fulvitalea axinellae</name>
    <dbReference type="NCBI Taxonomy" id="1182444"/>
    <lineage>
        <taxon>Bacteria</taxon>
        <taxon>Pseudomonadati</taxon>
        <taxon>Bacteroidota</taxon>
        <taxon>Cytophagia</taxon>
        <taxon>Cytophagales</taxon>
        <taxon>Persicobacteraceae</taxon>
        <taxon>Fulvitalea</taxon>
    </lineage>
</organism>
<feature type="transmembrane region" description="Helical" evidence="1">
    <location>
        <begin position="168"/>
        <end position="184"/>
    </location>
</feature>
<dbReference type="EMBL" id="AP025314">
    <property type="protein sequence ID" value="BDD09437.1"/>
    <property type="molecule type" value="Genomic_DNA"/>
</dbReference>
<reference evidence="2 3" key="1">
    <citation type="submission" date="2021-12" db="EMBL/GenBank/DDBJ databases">
        <title>Genome sequencing of bacteria with rrn-lacking chromosome and rrn-plasmid.</title>
        <authorList>
            <person name="Anda M."/>
            <person name="Iwasaki W."/>
        </authorList>
    </citation>
    <scope>NUCLEOTIDE SEQUENCE [LARGE SCALE GENOMIC DNA]</scope>
    <source>
        <strain evidence="2 3">DSM 100852</strain>
    </source>
</reference>
<dbReference type="Pfam" id="PF16357">
    <property type="entry name" value="PepSY_TM_like_2"/>
    <property type="match status" value="1"/>
</dbReference>
<evidence type="ECO:0000256" key="1">
    <source>
        <dbReference type="SAM" id="Phobius"/>
    </source>
</evidence>
<evidence type="ECO:0000313" key="2">
    <source>
        <dbReference type="EMBL" id="BDD09437.1"/>
    </source>
</evidence>
<dbReference type="AlphaFoldDB" id="A0AAU9CR33"/>
<sequence>MISKQTAKSIRKWFRIIHRDAGYLIFGFTFIYALSGIALNHIDDWDPSYIHETHEYPFKLKGNRISKKDFKIWLENTGLGLKYRKHIAQGHKIKAFVKGGMIVIDRHKKKAHFEIVRKRPIFNQINSLHYNRPDHWIWLSDTFSGILIIVSITGLFIVKGKNGITKRGLYWTLAGIIIPLYFMLGSF</sequence>
<feature type="transmembrane region" description="Helical" evidence="1">
    <location>
        <begin position="21"/>
        <end position="39"/>
    </location>
</feature>
<proteinExistence type="predicted"/>
<dbReference type="Proteomes" id="UP001348817">
    <property type="component" value="Chromosome"/>
</dbReference>
<dbReference type="PANTHER" id="PTHR40115:SF1">
    <property type="entry name" value="INNER MEMBRANE PROTEIN WITH PEPSY TM HELIX"/>
    <property type="match status" value="1"/>
</dbReference>
<keyword evidence="1" id="KW-1133">Transmembrane helix</keyword>
<dbReference type="KEGG" id="fax:FUAX_18690"/>
<dbReference type="InterPro" id="IPR032307">
    <property type="entry name" value="PepSY_TM-like_2"/>
</dbReference>
<keyword evidence="3" id="KW-1185">Reference proteome</keyword>
<keyword evidence="1" id="KW-0472">Membrane</keyword>
<evidence type="ECO:0000313" key="3">
    <source>
        <dbReference type="Proteomes" id="UP001348817"/>
    </source>
</evidence>
<dbReference type="PANTHER" id="PTHR40115">
    <property type="entry name" value="INNER MEMBRANE PROTEIN WITH PEPSY TM HELIX"/>
    <property type="match status" value="1"/>
</dbReference>